<feature type="transmembrane region" description="Helical" evidence="6">
    <location>
        <begin position="167"/>
        <end position="186"/>
    </location>
</feature>
<feature type="transmembrane region" description="Helical" evidence="6">
    <location>
        <begin position="234"/>
        <end position="259"/>
    </location>
</feature>
<evidence type="ECO:0000259" key="7">
    <source>
        <dbReference type="Pfam" id="PF01061"/>
    </source>
</evidence>
<feature type="transmembrane region" description="Helical" evidence="6">
    <location>
        <begin position="25"/>
        <end position="44"/>
    </location>
</feature>
<feature type="domain" description="ABC-2 type transporter transmembrane" evidence="7">
    <location>
        <begin position="18"/>
        <end position="214"/>
    </location>
</feature>
<dbReference type="GO" id="GO:0140359">
    <property type="term" value="F:ABC-type transporter activity"/>
    <property type="evidence" value="ECO:0007669"/>
    <property type="project" value="InterPro"/>
</dbReference>
<sequence length="266" mass="27813">MRTDVLHAVRLARVDLKLLGRNQTAMVNVLLLPLLMGWLFSNVAAGRQIEGVPGQLYVITGLPGLMLGFAVFVNMVNTFAARREELVLKRLRAAQPSSAAILGGAMLGALAVFALQVGLVVVWSMHWQDGGAPANLPLMLLGALLGVAIMGLLAAAFAGITPNAETAQVAVLPLLLVVMLGAPIIGPTTAMPGPLGALAEVVPVTPVVEIMRTAYLGRDFVGTGAESLGMAAQWVAALPAIGIALAWVGVSALLARWLFRWDPRHG</sequence>
<evidence type="ECO:0000313" key="8">
    <source>
        <dbReference type="EMBL" id="PZG44674.1"/>
    </source>
</evidence>
<dbReference type="PANTHER" id="PTHR43229">
    <property type="entry name" value="NODULATION PROTEIN J"/>
    <property type="match status" value="1"/>
</dbReference>
<evidence type="ECO:0000256" key="4">
    <source>
        <dbReference type="ARBA" id="ARBA00023136"/>
    </source>
</evidence>
<feature type="transmembrane region" description="Helical" evidence="6">
    <location>
        <begin position="56"/>
        <end position="80"/>
    </location>
</feature>
<dbReference type="GO" id="GO:0046677">
    <property type="term" value="P:response to antibiotic"/>
    <property type="evidence" value="ECO:0007669"/>
    <property type="project" value="UniProtKB-KW"/>
</dbReference>
<proteinExistence type="predicted"/>
<dbReference type="Proteomes" id="UP000248544">
    <property type="component" value="Unassembled WGS sequence"/>
</dbReference>
<dbReference type="InterPro" id="IPR000412">
    <property type="entry name" value="ABC_2_transport"/>
</dbReference>
<accession>A0A2W2I1T1</accession>
<dbReference type="PANTHER" id="PTHR43229:SF2">
    <property type="entry name" value="NODULATION PROTEIN J"/>
    <property type="match status" value="1"/>
</dbReference>
<keyword evidence="5" id="KW-0046">Antibiotic resistance</keyword>
<comment type="subcellular location">
    <subcellularLocation>
        <location evidence="1">Membrane</location>
        <topology evidence="1">Multi-pass membrane protein</topology>
    </subcellularLocation>
</comment>
<comment type="caution">
    <text evidence="8">The sequence shown here is derived from an EMBL/GenBank/DDBJ whole genome shotgun (WGS) entry which is preliminary data.</text>
</comment>
<dbReference type="RefSeq" id="WP_111168389.1">
    <property type="nucleotide sequence ID" value="NZ_POUA01000119.1"/>
</dbReference>
<dbReference type="GO" id="GO:0043190">
    <property type="term" value="C:ATP-binding cassette (ABC) transporter complex"/>
    <property type="evidence" value="ECO:0007669"/>
    <property type="project" value="InterPro"/>
</dbReference>
<feature type="transmembrane region" description="Helical" evidence="6">
    <location>
        <begin position="101"/>
        <end position="126"/>
    </location>
</feature>
<evidence type="ECO:0000256" key="3">
    <source>
        <dbReference type="ARBA" id="ARBA00022989"/>
    </source>
</evidence>
<dbReference type="InterPro" id="IPR051784">
    <property type="entry name" value="Nod_factor_ABC_transporter"/>
</dbReference>
<dbReference type="Pfam" id="PF01061">
    <property type="entry name" value="ABC2_membrane"/>
    <property type="match status" value="1"/>
</dbReference>
<keyword evidence="3 6" id="KW-1133">Transmembrane helix</keyword>
<evidence type="ECO:0000256" key="5">
    <source>
        <dbReference type="ARBA" id="ARBA00023251"/>
    </source>
</evidence>
<gene>
    <name evidence="8" type="ORF">C1I98_16760</name>
</gene>
<dbReference type="AlphaFoldDB" id="A0A2W2I1T1"/>
<evidence type="ECO:0000256" key="1">
    <source>
        <dbReference type="ARBA" id="ARBA00004141"/>
    </source>
</evidence>
<dbReference type="InterPro" id="IPR013525">
    <property type="entry name" value="ABC2_TM"/>
</dbReference>
<keyword evidence="2 6" id="KW-0812">Transmembrane</keyword>
<organism evidence="8 9">
    <name type="scientific">Spongiactinospora gelatinilytica</name>
    <dbReference type="NCBI Taxonomy" id="2666298"/>
    <lineage>
        <taxon>Bacteria</taxon>
        <taxon>Bacillati</taxon>
        <taxon>Actinomycetota</taxon>
        <taxon>Actinomycetes</taxon>
        <taxon>Streptosporangiales</taxon>
        <taxon>Streptosporangiaceae</taxon>
        <taxon>Spongiactinospora</taxon>
    </lineage>
</organism>
<reference evidence="8 9" key="1">
    <citation type="submission" date="2018-01" db="EMBL/GenBank/DDBJ databases">
        <title>Draft genome sequence of Sphaerisporangium sp. 7K107.</title>
        <authorList>
            <person name="Sahin N."/>
            <person name="Saygin H."/>
            <person name="Ay H."/>
        </authorList>
    </citation>
    <scope>NUCLEOTIDE SEQUENCE [LARGE SCALE GENOMIC DNA]</scope>
    <source>
        <strain evidence="8 9">7K107</strain>
    </source>
</reference>
<keyword evidence="9" id="KW-1185">Reference proteome</keyword>
<dbReference type="PIRSF" id="PIRSF006648">
    <property type="entry name" value="DrrB"/>
    <property type="match status" value="1"/>
</dbReference>
<evidence type="ECO:0000256" key="6">
    <source>
        <dbReference type="SAM" id="Phobius"/>
    </source>
</evidence>
<keyword evidence="4 6" id="KW-0472">Membrane</keyword>
<feature type="transmembrane region" description="Helical" evidence="6">
    <location>
        <begin position="138"/>
        <end position="160"/>
    </location>
</feature>
<name>A0A2W2I1T1_9ACTN</name>
<evidence type="ECO:0000256" key="2">
    <source>
        <dbReference type="ARBA" id="ARBA00022692"/>
    </source>
</evidence>
<dbReference type="EMBL" id="POUA01000119">
    <property type="protein sequence ID" value="PZG44674.1"/>
    <property type="molecule type" value="Genomic_DNA"/>
</dbReference>
<protein>
    <recommendedName>
        <fullName evidence="7">ABC-2 type transporter transmembrane domain-containing protein</fullName>
    </recommendedName>
</protein>
<evidence type="ECO:0000313" key="9">
    <source>
        <dbReference type="Proteomes" id="UP000248544"/>
    </source>
</evidence>